<feature type="region of interest" description="Disordered" evidence="10">
    <location>
        <begin position="1"/>
        <end position="21"/>
    </location>
</feature>
<dbReference type="FunFam" id="3.20.20.70:FF:000024">
    <property type="entry name" value="Indole-3-glycerol phosphate synthase"/>
    <property type="match status" value="1"/>
</dbReference>
<evidence type="ECO:0000256" key="9">
    <source>
        <dbReference type="HAMAP-Rule" id="MF_00134"/>
    </source>
</evidence>
<protein>
    <recommendedName>
        <fullName evidence="9">Indole-3-glycerol phosphate synthase</fullName>
        <shortName evidence="9">IGPS</shortName>
        <ecNumber evidence="9">4.1.1.48</ecNumber>
    </recommendedName>
</protein>
<evidence type="ECO:0000256" key="3">
    <source>
        <dbReference type="ARBA" id="ARBA00008737"/>
    </source>
</evidence>
<dbReference type="InterPro" id="IPR013798">
    <property type="entry name" value="Indole-3-glycerol_P_synth_dom"/>
</dbReference>
<dbReference type="EC" id="4.1.1.48" evidence="9"/>
<proteinExistence type="inferred from homology"/>
<dbReference type="EMBL" id="DVIQ01000103">
    <property type="protein sequence ID" value="HIS32821.1"/>
    <property type="molecule type" value="Genomic_DNA"/>
</dbReference>
<dbReference type="CDD" id="cd00331">
    <property type="entry name" value="IGPS"/>
    <property type="match status" value="1"/>
</dbReference>
<dbReference type="SUPFAM" id="SSF51366">
    <property type="entry name" value="Ribulose-phoshate binding barrel"/>
    <property type="match status" value="1"/>
</dbReference>
<reference evidence="12" key="1">
    <citation type="submission" date="2020-10" db="EMBL/GenBank/DDBJ databases">
        <authorList>
            <person name="Gilroy R."/>
        </authorList>
    </citation>
    <scope>NUCLEOTIDE SEQUENCE</scope>
    <source>
        <strain evidence="12">CHK190-19873</strain>
    </source>
</reference>
<dbReference type="Gene3D" id="3.20.20.70">
    <property type="entry name" value="Aldolase class I"/>
    <property type="match status" value="1"/>
</dbReference>
<comment type="catalytic activity">
    <reaction evidence="1 9">
        <text>1-(2-carboxyphenylamino)-1-deoxy-D-ribulose 5-phosphate + H(+) = (1S,2R)-1-C-(indol-3-yl)glycerol 3-phosphate + CO2 + H2O</text>
        <dbReference type="Rhea" id="RHEA:23476"/>
        <dbReference type="ChEBI" id="CHEBI:15377"/>
        <dbReference type="ChEBI" id="CHEBI:15378"/>
        <dbReference type="ChEBI" id="CHEBI:16526"/>
        <dbReference type="ChEBI" id="CHEBI:58613"/>
        <dbReference type="ChEBI" id="CHEBI:58866"/>
        <dbReference type="EC" id="4.1.1.48"/>
    </reaction>
</comment>
<sequence length="259" mass="28911">MILEEIAENTREKLKKQKSEKPPAILRREAEAMAGNTGFPFLRAMKKPGLSFICEVKKASPSKGVIAEDFPYLSIAREYEEAGADAISVLTEEDYFQGSCEYLRKISRAVGIPTLRKDFVVDDYQIFEAKVLGASAVLLISELLDKGQLREYLALCRELGLSALTEAHTMETARKALEAGAEILGINNRDLKTFRVDTSVSVRLRRELPKDIVFVSESGIKTREDVRVLEEAGADGVLIGETFMRSPDKRKMLEHLKGI</sequence>
<dbReference type="NCBIfam" id="NF001377">
    <property type="entry name" value="PRK00278.2-4"/>
    <property type="match status" value="1"/>
</dbReference>
<evidence type="ECO:0000313" key="13">
    <source>
        <dbReference type="Proteomes" id="UP000823935"/>
    </source>
</evidence>
<evidence type="ECO:0000256" key="7">
    <source>
        <dbReference type="ARBA" id="ARBA00023141"/>
    </source>
</evidence>
<dbReference type="PANTHER" id="PTHR22854:SF2">
    <property type="entry name" value="INDOLE-3-GLYCEROL-PHOSPHATE SYNTHASE"/>
    <property type="match status" value="1"/>
</dbReference>
<dbReference type="InterPro" id="IPR045186">
    <property type="entry name" value="Indole-3-glycerol_P_synth"/>
</dbReference>
<gene>
    <name evidence="9 12" type="primary">trpC</name>
    <name evidence="12" type="ORF">IAB44_14945</name>
</gene>
<feature type="compositionally biased region" description="Basic and acidic residues" evidence="10">
    <location>
        <begin position="8"/>
        <end position="21"/>
    </location>
</feature>
<keyword evidence="7 9" id="KW-0057">Aromatic amino acid biosynthesis</keyword>
<name>A0A9D1JL24_9FIRM</name>
<reference evidence="12" key="2">
    <citation type="journal article" date="2021" name="PeerJ">
        <title>Extensive microbial diversity within the chicken gut microbiome revealed by metagenomics and culture.</title>
        <authorList>
            <person name="Gilroy R."/>
            <person name="Ravi A."/>
            <person name="Getino M."/>
            <person name="Pursley I."/>
            <person name="Horton D.L."/>
            <person name="Alikhan N.F."/>
            <person name="Baker D."/>
            <person name="Gharbi K."/>
            <person name="Hall N."/>
            <person name="Watson M."/>
            <person name="Adriaenssens E.M."/>
            <person name="Foster-Nyarko E."/>
            <person name="Jarju S."/>
            <person name="Secka A."/>
            <person name="Antonio M."/>
            <person name="Oren A."/>
            <person name="Chaudhuri R.R."/>
            <person name="La Ragione R."/>
            <person name="Hildebrand F."/>
            <person name="Pallen M.J."/>
        </authorList>
    </citation>
    <scope>NUCLEOTIDE SEQUENCE</scope>
    <source>
        <strain evidence="12">CHK190-19873</strain>
    </source>
</reference>
<dbReference type="InterPro" id="IPR011060">
    <property type="entry name" value="RibuloseP-bd_barrel"/>
</dbReference>
<evidence type="ECO:0000259" key="11">
    <source>
        <dbReference type="Pfam" id="PF00218"/>
    </source>
</evidence>
<dbReference type="GO" id="GO:0004640">
    <property type="term" value="F:phosphoribosylanthranilate isomerase activity"/>
    <property type="evidence" value="ECO:0007669"/>
    <property type="project" value="TreeGrafter"/>
</dbReference>
<keyword evidence="6 9" id="KW-0822">Tryptophan biosynthesis</keyword>
<keyword evidence="4 9" id="KW-0028">Amino-acid biosynthesis</keyword>
<keyword evidence="5 9" id="KW-0210">Decarboxylase</keyword>
<dbReference type="InterPro" id="IPR013785">
    <property type="entry name" value="Aldolase_TIM"/>
</dbReference>
<evidence type="ECO:0000256" key="10">
    <source>
        <dbReference type="SAM" id="MobiDB-lite"/>
    </source>
</evidence>
<evidence type="ECO:0000256" key="1">
    <source>
        <dbReference type="ARBA" id="ARBA00001633"/>
    </source>
</evidence>
<dbReference type="PANTHER" id="PTHR22854">
    <property type="entry name" value="TRYPTOPHAN BIOSYNTHESIS PROTEIN"/>
    <property type="match status" value="1"/>
</dbReference>
<dbReference type="Proteomes" id="UP000823935">
    <property type="component" value="Unassembled WGS sequence"/>
</dbReference>
<dbReference type="GO" id="GO:0000162">
    <property type="term" value="P:L-tryptophan biosynthetic process"/>
    <property type="evidence" value="ECO:0007669"/>
    <property type="project" value="UniProtKB-UniRule"/>
</dbReference>
<evidence type="ECO:0000256" key="5">
    <source>
        <dbReference type="ARBA" id="ARBA00022793"/>
    </source>
</evidence>
<evidence type="ECO:0000313" key="12">
    <source>
        <dbReference type="EMBL" id="HIS32821.1"/>
    </source>
</evidence>
<evidence type="ECO:0000256" key="8">
    <source>
        <dbReference type="ARBA" id="ARBA00023239"/>
    </source>
</evidence>
<comment type="similarity">
    <text evidence="3 9">Belongs to the TrpC family.</text>
</comment>
<feature type="domain" description="Indole-3-glycerol phosphate synthase" evidence="11">
    <location>
        <begin position="3"/>
        <end position="256"/>
    </location>
</feature>
<comment type="pathway">
    <text evidence="2 9">Amino-acid biosynthesis; L-tryptophan biosynthesis; L-tryptophan from chorismate: step 4/5.</text>
</comment>
<dbReference type="PROSITE" id="PS00614">
    <property type="entry name" value="IGPS"/>
    <property type="match status" value="1"/>
</dbReference>
<dbReference type="HAMAP" id="MF_00134_B">
    <property type="entry name" value="IGPS_B"/>
    <property type="match status" value="1"/>
</dbReference>
<evidence type="ECO:0000256" key="6">
    <source>
        <dbReference type="ARBA" id="ARBA00022822"/>
    </source>
</evidence>
<dbReference type="GO" id="GO:0004425">
    <property type="term" value="F:indole-3-glycerol-phosphate synthase activity"/>
    <property type="evidence" value="ECO:0007669"/>
    <property type="project" value="UniProtKB-UniRule"/>
</dbReference>
<dbReference type="Pfam" id="PF00218">
    <property type="entry name" value="IGPS"/>
    <property type="match status" value="1"/>
</dbReference>
<dbReference type="AlphaFoldDB" id="A0A9D1JL24"/>
<evidence type="ECO:0000256" key="4">
    <source>
        <dbReference type="ARBA" id="ARBA00022605"/>
    </source>
</evidence>
<evidence type="ECO:0000256" key="2">
    <source>
        <dbReference type="ARBA" id="ARBA00004696"/>
    </source>
</evidence>
<keyword evidence="8 9" id="KW-0456">Lyase</keyword>
<comment type="caution">
    <text evidence="12">The sequence shown here is derived from an EMBL/GenBank/DDBJ whole genome shotgun (WGS) entry which is preliminary data.</text>
</comment>
<accession>A0A9D1JL24</accession>
<dbReference type="InterPro" id="IPR001468">
    <property type="entry name" value="Indole-3-GlycerolPSynthase_CS"/>
</dbReference>
<organism evidence="12 13">
    <name type="scientific">Candidatus Limivivens intestinipullorum</name>
    <dbReference type="NCBI Taxonomy" id="2840858"/>
    <lineage>
        <taxon>Bacteria</taxon>
        <taxon>Bacillati</taxon>
        <taxon>Bacillota</taxon>
        <taxon>Clostridia</taxon>
        <taxon>Lachnospirales</taxon>
        <taxon>Lachnospiraceae</taxon>
        <taxon>Lachnospiraceae incertae sedis</taxon>
        <taxon>Candidatus Limivivens</taxon>
    </lineage>
</organism>